<gene>
    <name evidence="1" type="ORF">NCTC11012_01033</name>
</gene>
<reference evidence="1 2" key="1">
    <citation type="submission" date="2018-06" db="EMBL/GenBank/DDBJ databases">
        <authorList>
            <consortium name="Pathogen Informatics"/>
            <person name="Doyle S."/>
        </authorList>
    </citation>
    <scope>NUCLEOTIDE SEQUENCE [LARGE SCALE GENOMIC DNA]</scope>
    <source>
        <strain evidence="1 2">NCTC11012</strain>
    </source>
</reference>
<evidence type="ECO:0000313" key="2">
    <source>
        <dbReference type="Proteomes" id="UP000254618"/>
    </source>
</evidence>
<organism evidence="1 2">
    <name type="scientific">Moraxella equi</name>
    <dbReference type="NCBI Taxonomy" id="60442"/>
    <lineage>
        <taxon>Bacteria</taxon>
        <taxon>Pseudomonadati</taxon>
        <taxon>Pseudomonadota</taxon>
        <taxon>Gammaproteobacteria</taxon>
        <taxon>Moraxellales</taxon>
        <taxon>Moraxellaceae</taxon>
        <taxon>Moraxella</taxon>
    </lineage>
</organism>
<proteinExistence type="predicted"/>
<name>A0A378QRA1_9GAMM</name>
<protein>
    <recommendedName>
        <fullName evidence="3">Lysozyme</fullName>
    </recommendedName>
</protein>
<dbReference type="AlphaFoldDB" id="A0A378QRA1"/>
<dbReference type="EMBL" id="UGQF01000001">
    <property type="protein sequence ID" value="STZ02804.1"/>
    <property type="molecule type" value="Genomic_DNA"/>
</dbReference>
<evidence type="ECO:0008006" key="3">
    <source>
        <dbReference type="Google" id="ProtNLM"/>
    </source>
</evidence>
<dbReference type="RefSeq" id="WP_228144848.1">
    <property type="nucleotide sequence ID" value="NZ_MXAP01000026.1"/>
</dbReference>
<evidence type="ECO:0000313" key="1">
    <source>
        <dbReference type="EMBL" id="STZ02804.1"/>
    </source>
</evidence>
<accession>A0A378QRA1</accession>
<sequence>MREIQEALRNNKPETIPDILRDMSKLWTKTGKQGNSGVGVRRRKEADIFERGLKCDCYQ</sequence>
<dbReference type="Proteomes" id="UP000254618">
    <property type="component" value="Unassembled WGS sequence"/>
</dbReference>